<reference evidence="1" key="1">
    <citation type="submission" date="2019-04" db="EMBL/GenBank/DDBJ databases">
        <authorList>
            <person name="Alioto T."/>
            <person name="Alioto T."/>
        </authorList>
    </citation>
    <scope>NUCLEOTIDE SEQUENCE [LARGE SCALE GENOMIC DNA]</scope>
</reference>
<dbReference type="EMBL" id="CABDUW010000150">
    <property type="protein sequence ID" value="VTJ60439.1"/>
    <property type="molecule type" value="Genomic_DNA"/>
</dbReference>
<gene>
    <name evidence="1" type="ORF">MONAX_5E044138</name>
</gene>
<dbReference type="AlphaFoldDB" id="A0A5E4AV72"/>
<feature type="non-terminal residue" evidence="1">
    <location>
        <position position="1"/>
    </location>
</feature>
<protein>
    <submittedName>
        <fullName evidence="1">Uncharacterized protein</fullName>
    </submittedName>
</protein>
<sequence length="60" mass="7007">ESWLKQRIPVTGTLSLEVEQRVDVLILFRWRNLTLLDRSGGWPRQREEGKAVTEGTLCRL</sequence>
<accession>A0A5E4AV72</accession>
<keyword evidence="2" id="KW-1185">Reference proteome</keyword>
<name>A0A5E4AV72_MARMO</name>
<evidence type="ECO:0000313" key="1">
    <source>
        <dbReference type="EMBL" id="VTJ60439.1"/>
    </source>
</evidence>
<evidence type="ECO:0000313" key="2">
    <source>
        <dbReference type="Proteomes" id="UP000335636"/>
    </source>
</evidence>
<dbReference type="Proteomes" id="UP000335636">
    <property type="component" value="Unassembled WGS sequence"/>
</dbReference>
<comment type="caution">
    <text evidence="1">The sequence shown here is derived from an EMBL/GenBank/DDBJ whole genome shotgun (WGS) entry which is preliminary data.</text>
</comment>
<organism evidence="1 2">
    <name type="scientific">Marmota monax</name>
    <name type="common">Woodchuck</name>
    <dbReference type="NCBI Taxonomy" id="9995"/>
    <lineage>
        <taxon>Eukaryota</taxon>
        <taxon>Metazoa</taxon>
        <taxon>Chordata</taxon>
        <taxon>Craniata</taxon>
        <taxon>Vertebrata</taxon>
        <taxon>Euteleostomi</taxon>
        <taxon>Mammalia</taxon>
        <taxon>Eutheria</taxon>
        <taxon>Euarchontoglires</taxon>
        <taxon>Glires</taxon>
        <taxon>Rodentia</taxon>
        <taxon>Sciuromorpha</taxon>
        <taxon>Sciuridae</taxon>
        <taxon>Xerinae</taxon>
        <taxon>Marmotini</taxon>
        <taxon>Marmota</taxon>
    </lineage>
</organism>
<proteinExistence type="predicted"/>